<evidence type="ECO:0000259" key="5">
    <source>
        <dbReference type="PROSITE" id="PS50004"/>
    </source>
</evidence>
<keyword evidence="7" id="KW-1185">Reference proteome</keyword>
<feature type="compositionally biased region" description="Polar residues" evidence="4">
    <location>
        <begin position="124"/>
        <end position="150"/>
    </location>
</feature>
<dbReference type="SUPFAM" id="SSF49562">
    <property type="entry name" value="C2 domain (Calcium/lipid-binding domain, CaLB)"/>
    <property type="match status" value="1"/>
</dbReference>
<dbReference type="Ensembl" id="ENSCMIT00000000467.1">
    <property type="protein sequence ID" value="ENSCMIP00000000429.1"/>
    <property type="gene ID" value="ENSCMIG00000000295.1"/>
</dbReference>
<dbReference type="InParanoid" id="A0A4W3GQU9"/>
<dbReference type="FunFam" id="2.60.40.150:FF:000104">
    <property type="entry name" value="coiled-coil and C2 domain-containing protein 1B"/>
    <property type="match status" value="1"/>
</dbReference>
<feature type="region of interest" description="Disordered" evidence="4">
    <location>
        <begin position="103"/>
        <end position="186"/>
    </location>
</feature>
<evidence type="ECO:0000313" key="7">
    <source>
        <dbReference type="Proteomes" id="UP000314986"/>
    </source>
</evidence>
<evidence type="ECO:0000256" key="4">
    <source>
        <dbReference type="SAM" id="MobiDB-lite"/>
    </source>
</evidence>
<evidence type="ECO:0000256" key="2">
    <source>
        <dbReference type="ARBA" id="ARBA00023054"/>
    </source>
</evidence>
<protein>
    <recommendedName>
        <fullName evidence="3">Coiled-coil and C2 domain-containing protein 1B</fullName>
    </recommendedName>
</protein>
<reference evidence="7" key="3">
    <citation type="journal article" date="2014" name="Nature">
        <title>Elephant shark genome provides unique insights into gnathostome evolution.</title>
        <authorList>
            <consortium name="International Elephant Shark Genome Sequencing Consortium"/>
            <person name="Venkatesh B."/>
            <person name="Lee A.P."/>
            <person name="Ravi V."/>
            <person name="Maurya A.K."/>
            <person name="Lian M.M."/>
            <person name="Swann J.B."/>
            <person name="Ohta Y."/>
            <person name="Flajnik M.F."/>
            <person name="Sutoh Y."/>
            <person name="Kasahara M."/>
            <person name="Hoon S."/>
            <person name="Gangu V."/>
            <person name="Roy S.W."/>
            <person name="Irimia M."/>
            <person name="Korzh V."/>
            <person name="Kondrychyn I."/>
            <person name="Lim Z.W."/>
            <person name="Tay B.H."/>
            <person name="Tohari S."/>
            <person name="Kong K.W."/>
            <person name="Ho S."/>
            <person name="Lorente-Galdos B."/>
            <person name="Quilez J."/>
            <person name="Marques-Bonet T."/>
            <person name="Raney B.J."/>
            <person name="Ingham P.W."/>
            <person name="Tay A."/>
            <person name="Hillier L.W."/>
            <person name="Minx P."/>
            <person name="Boehm T."/>
            <person name="Wilson R.K."/>
            <person name="Brenner S."/>
            <person name="Warren W.C."/>
        </authorList>
    </citation>
    <scope>NUCLEOTIDE SEQUENCE [LARGE SCALE GENOMIC DNA]</scope>
</reference>
<evidence type="ECO:0000256" key="1">
    <source>
        <dbReference type="ARBA" id="ARBA00010672"/>
    </source>
</evidence>
<dbReference type="Pfam" id="PF21528">
    <property type="entry name" value="CC2D1A-B_DM14"/>
    <property type="match status" value="3"/>
</dbReference>
<reference evidence="6" key="4">
    <citation type="submission" date="2025-08" db="UniProtKB">
        <authorList>
            <consortium name="Ensembl"/>
        </authorList>
    </citation>
    <scope>IDENTIFICATION</scope>
</reference>
<reference evidence="6" key="5">
    <citation type="submission" date="2025-09" db="UniProtKB">
        <authorList>
            <consortium name="Ensembl"/>
        </authorList>
    </citation>
    <scope>IDENTIFICATION</scope>
</reference>
<dbReference type="GeneTree" id="ENSGT00390000009595"/>
<name>A0A4W3GQU9_CALMI</name>
<dbReference type="PANTHER" id="PTHR13076">
    <property type="entry name" value="COILED-COIL AND C2 DOMAIN-CONTAINING PROTEIN 1-LIKE"/>
    <property type="match status" value="1"/>
</dbReference>
<comment type="similarity">
    <text evidence="1">Belongs to the CC2D1 family.</text>
</comment>
<dbReference type="AlphaFoldDB" id="A0A4W3GQU9"/>
<dbReference type="Proteomes" id="UP000314986">
    <property type="component" value="Unassembled WGS sequence"/>
</dbReference>
<dbReference type="InterPro" id="IPR039725">
    <property type="entry name" value="CC2D1A/B"/>
</dbReference>
<dbReference type="SMART" id="SM00239">
    <property type="entry name" value="C2"/>
    <property type="match status" value="1"/>
</dbReference>
<organism evidence="6 7">
    <name type="scientific">Callorhinchus milii</name>
    <name type="common">Ghost shark</name>
    <dbReference type="NCBI Taxonomy" id="7868"/>
    <lineage>
        <taxon>Eukaryota</taxon>
        <taxon>Metazoa</taxon>
        <taxon>Chordata</taxon>
        <taxon>Craniata</taxon>
        <taxon>Vertebrata</taxon>
        <taxon>Chondrichthyes</taxon>
        <taxon>Holocephali</taxon>
        <taxon>Chimaeriformes</taxon>
        <taxon>Callorhinchidae</taxon>
        <taxon>Callorhinchus</taxon>
    </lineage>
</organism>
<dbReference type="PROSITE" id="PS50004">
    <property type="entry name" value="C2"/>
    <property type="match status" value="1"/>
</dbReference>
<evidence type="ECO:0000313" key="6">
    <source>
        <dbReference type="Ensembl" id="ENSCMIP00000000429.1"/>
    </source>
</evidence>
<dbReference type="InterPro" id="IPR000008">
    <property type="entry name" value="C2_dom"/>
</dbReference>
<keyword evidence="2" id="KW-0175">Coiled coil</keyword>
<proteinExistence type="inferred from homology"/>
<dbReference type="STRING" id="7868.ENSCMIP00000000429"/>
<sequence length="748" mass="82983">MQDIERMAALCMKDLDEDEQDEDVDDDEDLLASVVFEMLCSCICFSPGWKVQHLSPAAPAGVESVLTERIDAYKSAINNAKQSGESSKVRRYERGLKTLQTMLTSAKKGKKINEEEIPPPVATGKSSNAVSLSTAPATESPSPLQVSDSPDSAPGGPAAPAPRRGPPLLLPKPTLTVPPPCSEQEAVQSRQREYKLAALHAKRRGDTQLAAQYYQISKKFDPALEALASGAAVDLSKLPPPPGRCLAHFFLSLHVLCVVCSDLAAVCERVPPPPRDVMEALQQRMDKYKSAAAQAKGEGNDRKARMHERIVKQYQDAIRGHKAGRSVNLAELPVPPGFPSIQGLESSGPSLAGMLDNAMQLVNQEVSDAEAEAKVRKTSCRFRCARLAFAERLGALNIGPARPQQQLQFLENRKKQLMKAALRTKQKNDLEGAKLYLRQAKGLDPMIEAAKGGLPVDIKKVPPPPESEEDFVLVQGRGVHIPHKTAEQYAQLVEVLKQQHETCMKYSKQYTHLGNVSETTKFERMAEECKKNIEILKRAHAQGYPLPKYHHEERTFQVVKIFPNLTSSDMILFIVKGINLPAPSGVSPNDLDTFVKFEFAFPNTEEAQKDKTSVMKNTNCPEYNEQFKLTINRGHRGFKRVVHSKGIKFEVVHKGGLFKTDRPVGNAQLKLEKLESQCELREIIEVLDGKKTTGGRMEVMVRIREPLSSQQLERTTEKWLVIDPHSIPAIAVPKAKQRQEPPREVGRR</sequence>
<dbReference type="Pfam" id="PF00168">
    <property type="entry name" value="C2"/>
    <property type="match status" value="1"/>
</dbReference>
<dbReference type="OMA" id="IMCRNTR"/>
<dbReference type="PANTHER" id="PTHR13076:SF8">
    <property type="entry name" value="COILED-COIL AND C2 DOMAIN-CONTAINING PROTEIN 1A"/>
    <property type="match status" value="1"/>
</dbReference>
<reference evidence="7" key="1">
    <citation type="journal article" date="2006" name="Science">
        <title>Ancient noncoding elements conserved in the human genome.</title>
        <authorList>
            <person name="Venkatesh B."/>
            <person name="Kirkness E.F."/>
            <person name="Loh Y.H."/>
            <person name="Halpern A.L."/>
            <person name="Lee A.P."/>
            <person name="Johnson J."/>
            <person name="Dandona N."/>
            <person name="Viswanathan L.D."/>
            <person name="Tay A."/>
            <person name="Venter J.C."/>
            <person name="Strausberg R.L."/>
            <person name="Brenner S."/>
        </authorList>
    </citation>
    <scope>NUCLEOTIDE SEQUENCE [LARGE SCALE GENOMIC DNA]</scope>
</reference>
<dbReference type="Gene3D" id="2.60.40.150">
    <property type="entry name" value="C2 domain"/>
    <property type="match status" value="1"/>
</dbReference>
<dbReference type="SMART" id="SM00685">
    <property type="entry name" value="DM14"/>
    <property type="match status" value="4"/>
</dbReference>
<evidence type="ECO:0000256" key="3">
    <source>
        <dbReference type="ARBA" id="ARBA00068693"/>
    </source>
</evidence>
<dbReference type="InterPro" id="IPR037772">
    <property type="entry name" value="C2_Freud"/>
</dbReference>
<feature type="domain" description="C2" evidence="5">
    <location>
        <begin position="551"/>
        <end position="684"/>
    </location>
</feature>
<dbReference type="GO" id="GO:0001227">
    <property type="term" value="F:DNA-binding transcription repressor activity, RNA polymerase II-specific"/>
    <property type="evidence" value="ECO:0007669"/>
    <property type="project" value="InterPro"/>
</dbReference>
<gene>
    <name evidence="6" type="primary">cc2d1a</name>
</gene>
<accession>A0A4W3GQU9</accession>
<dbReference type="CDD" id="cd08690">
    <property type="entry name" value="C2_Freud-1"/>
    <property type="match status" value="1"/>
</dbReference>
<dbReference type="InterPro" id="IPR035892">
    <property type="entry name" value="C2_domain_sf"/>
</dbReference>
<reference evidence="7" key="2">
    <citation type="journal article" date="2007" name="PLoS Biol.">
        <title>Survey sequencing and comparative analysis of the elephant shark (Callorhinchus milii) genome.</title>
        <authorList>
            <person name="Venkatesh B."/>
            <person name="Kirkness E.F."/>
            <person name="Loh Y.H."/>
            <person name="Halpern A.L."/>
            <person name="Lee A.P."/>
            <person name="Johnson J."/>
            <person name="Dandona N."/>
            <person name="Viswanathan L.D."/>
            <person name="Tay A."/>
            <person name="Venter J.C."/>
            <person name="Strausberg R.L."/>
            <person name="Brenner S."/>
        </authorList>
    </citation>
    <scope>NUCLEOTIDE SEQUENCE [LARGE SCALE GENOMIC DNA]</scope>
</reference>
<dbReference type="InterPro" id="IPR006608">
    <property type="entry name" value="CC2D1A/B_DM14"/>
</dbReference>
<feature type="compositionally biased region" description="Pro residues" evidence="4">
    <location>
        <begin position="157"/>
        <end position="181"/>
    </location>
</feature>